<dbReference type="HOGENOM" id="CLU_2444444_0_0_1"/>
<dbReference type="EnsemblPlants" id="OGLUM05G09780.1">
    <property type="protein sequence ID" value="OGLUM05G09780.1"/>
    <property type="gene ID" value="OGLUM05G09780"/>
</dbReference>
<dbReference type="Proteomes" id="UP000026961">
    <property type="component" value="Chromosome 5"/>
</dbReference>
<reference evidence="1" key="1">
    <citation type="submission" date="2015-04" db="UniProtKB">
        <authorList>
            <consortium name="EnsemblPlants"/>
        </authorList>
    </citation>
    <scope>IDENTIFICATION</scope>
</reference>
<evidence type="ECO:0000313" key="1">
    <source>
        <dbReference type="EnsemblPlants" id="OGLUM05G09780.1"/>
    </source>
</evidence>
<name>A0A0D9ZWH1_9ORYZ</name>
<organism evidence="1">
    <name type="scientific">Oryza glumipatula</name>
    <dbReference type="NCBI Taxonomy" id="40148"/>
    <lineage>
        <taxon>Eukaryota</taxon>
        <taxon>Viridiplantae</taxon>
        <taxon>Streptophyta</taxon>
        <taxon>Embryophyta</taxon>
        <taxon>Tracheophyta</taxon>
        <taxon>Spermatophyta</taxon>
        <taxon>Magnoliopsida</taxon>
        <taxon>Liliopsida</taxon>
        <taxon>Poales</taxon>
        <taxon>Poaceae</taxon>
        <taxon>BOP clade</taxon>
        <taxon>Oryzoideae</taxon>
        <taxon>Oryzeae</taxon>
        <taxon>Oryzinae</taxon>
        <taxon>Oryza</taxon>
    </lineage>
</organism>
<protein>
    <submittedName>
        <fullName evidence="1">Uncharacterized protein</fullName>
    </submittedName>
</protein>
<sequence>MFTQVDKFIPKQNSTFPITATLHHDGPALRSLQDTVLNSTFPITIALHHDRPALRSLQGKPQLVSLAQAGNEISHESLKCEGYFSCRFLV</sequence>
<evidence type="ECO:0000313" key="2">
    <source>
        <dbReference type="Proteomes" id="UP000026961"/>
    </source>
</evidence>
<reference evidence="1" key="2">
    <citation type="submission" date="2018-05" db="EMBL/GenBank/DDBJ databases">
        <title>OgluRS3 (Oryza glumaepatula Reference Sequence Version 3).</title>
        <authorList>
            <person name="Zhang J."/>
            <person name="Kudrna D."/>
            <person name="Lee S."/>
            <person name="Talag J."/>
            <person name="Welchert J."/>
            <person name="Wing R.A."/>
        </authorList>
    </citation>
    <scope>NUCLEOTIDE SEQUENCE [LARGE SCALE GENOMIC DNA]</scope>
</reference>
<accession>A0A0D9ZWH1</accession>
<dbReference type="Gramene" id="OGLUM05G09780.1">
    <property type="protein sequence ID" value="OGLUM05G09780.1"/>
    <property type="gene ID" value="OGLUM05G09780"/>
</dbReference>
<keyword evidence="2" id="KW-1185">Reference proteome</keyword>
<proteinExistence type="predicted"/>
<dbReference type="AlphaFoldDB" id="A0A0D9ZWH1"/>